<dbReference type="PROSITE" id="PS50126">
    <property type="entry name" value="S1"/>
    <property type="match status" value="1"/>
</dbReference>
<dbReference type="InterPro" id="IPR003029">
    <property type="entry name" value="S1_domain"/>
</dbReference>
<accession>A0ABS2LBL1</accession>
<dbReference type="SUPFAM" id="SSF50249">
    <property type="entry name" value="Nucleic acid-binding proteins"/>
    <property type="match status" value="1"/>
</dbReference>
<dbReference type="SMART" id="SM00316">
    <property type="entry name" value="S1"/>
    <property type="match status" value="1"/>
</dbReference>
<dbReference type="RefSeq" id="WP_162259224.1">
    <property type="nucleotide sequence ID" value="NZ_BAAAVF010000005.1"/>
</dbReference>
<protein>
    <recommendedName>
        <fullName evidence="1">S1 motif domain-containing protein</fullName>
    </recommendedName>
</protein>
<dbReference type="InterPro" id="IPR012340">
    <property type="entry name" value="NA-bd_OB-fold"/>
</dbReference>
<name>A0ABS2LBL1_9CELL</name>
<comment type="caution">
    <text evidence="2">The sequence shown here is derived from an EMBL/GenBank/DDBJ whole genome shotgun (WGS) entry which is preliminary data.</text>
</comment>
<organism evidence="2 3">
    <name type="scientific">Oerskovia jenensis</name>
    <dbReference type="NCBI Taxonomy" id="162169"/>
    <lineage>
        <taxon>Bacteria</taxon>
        <taxon>Bacillati</taxon>
        <taxon>Actinomycetota</taxon>
        <taxon>Actinomycetes</taxon>
        <taxon>Micrococcales</taxon>
        <taxon>Cellulomonadaceae</taxon>
        <taxon>Oerskovia</taxon>
    </lineage>
</organism>
<gene>
    <name evidence="2" type="ORF">JOD49_000728</name>
</gene>
<evidence type="ECO:0000313" key="3">
    <source>
        <dbReference type="Proteomes" id="UP000698059"/>
    </source>
</evidence>
<keyword evidence="3" id="KW-1185">Reference proteome</keyword>
<feature type="domain" description="S1 motif" evidence="1">
    <location>
        <begin position="14"/>
        <end position="85"/>
    </location>
</feature>
<evidence type="ECO:0000313" key="2">
    <source>
        <dbReference type="EMBL" id="MBM7477808.1"/>
    </source>
</evidence>
<dbReference type="EMBL" id="JAFBBO010000001">
    <property type="protein sequence ID" value="MBM7477808.1"/>
    <property type="molecule type" value="Genomic_DNA"/>
</dbReference>
<dbReference type="Proteomes" id="UP000698059">
    <property type="component" value="Unassembled WGS sequence"/>
</dbReference>
<evidence type="ECO:0000259" key="1">
    <source>
        <dbReference type="PROSITE" id="PS50126"/>
    </source>
</evidence>
<proteinExistence type="predicted"/>
<reference evidence="2 3" key="1">
    <citation type="submission" date="2021-01" db="EMBL/GenBank/DDBJ databases">
        <title>Sequencing the genomes of 1000 actinobacteria strains.</title>
        <authorList>
            <person name="Klenk H.-P."/>
        </authorList>
    </citation>
    <scope>NUCLEOTIDE SEQUENCE [LARGE SCALE GENOMIC DNA]</scope>
    <source>
        <strain evidence="2 3">DSM 46000</strain>
    </source>
</reference>
<sequence>MSEQLSADEQRLIGSLMEGEVIAVFRWGIILNLGLSRVGLTDALYIDDGDHYQVGDRVRGYLDCFDEQKNKFIFRPPHQVSVTERLERSRRLRDGS</sequence>